<evidence type="ECO:0000313" key="4">
    <source>
        <dbReference type="Proteomes" id="UP000265631"/>
    </source>
</evidence>
<comment type="caution">
    <text evidence="3">The sequence shown here is derived from an EMBL/GenBank/DDBJ whole genome shotgun (WGS) entry which is preliminary data.</text>
</comment>
<dbReference type="EMBL" id="PXXK01000351">
    <property type="protein sequence ID" value="RFN45440.1"/>
    <property type="molecule type" value="Genomic_DNA"/>
</dbReference>
<proteinExistence type="predicted"/>
<evidence type="ECO:0000313" key="3">
    <source>
        <dbReference type="EMBL" id="RFN45440.1"/>
    </source>
</evidence>
<dbReference type="AlphaFoldDB" id="A0A395MCA3"/>
<sequence length="462" mass="51480">MTSAHAAHSRRILWVSFDGTLAGGFARSRETVVSVLPTLISKAHNVIPINFSGVGSDDSWYDLFWGGVCGWGTMRNVMNAYRAWAARYLALIISLIGLPEYGDNEFFHLLYKECKNNPILKRPKAQKLFSYKRWTDVEIEAQCCFDTVGSLGLPLFGLARPLAFFRRGTRKEDSVSTVPKSKHRNLPSIVALPLQLFADSGVFTDVKYSFHALSLHETREPFSPTYMSGDNVHQVFFLGNHGDLGWVDVGEESCVHAALAWMIQQLHSHSKIEFDGEKLKRYFTNNRPNLARYPWANGRITRTSAPVLAFMGKKVRKPWRSRGALEGGSDGSESTRISGCAAHTLPEIQIHIGARVRESTEENVVPGYTLKAPIEGQPYWARRGANRSLRSRRNSRDSDPVEEPNEPGRLAPLPGSETASSHEQVHDRMYQAPVGRLEAFLLGLPAATVSAEPCCKGLLDQI</sequence>
<dbReference type="Pfam" id="PF09994">
    <property type="entry name" value="T6SS_Tle1-like_cat"/>
    <property type="match status" value="1"/>
</dbReference>
<reference evidence="3 4" key="1">
    <citation type="journal article" date="2018" name="PLoS Pathog.">
        <title>Evolution of structural diversity of trichothecenes, a family of toxins produced by plant pathogenic and entomopathogenic fungi.</title>
        <authorList>
            <person name="Proctor R.H."/>
            <person name="McCormick S.P."/>
            <person name="Kim H.S."/>
            <person name="Cardoza R.E."/>
            <person name="Stanley A.M."/>
            <person name="Lindo L."/>
            <person name="Kelly A."/>
            <person name="Brown D.W."/>
            <person name="Lee T."/>
            <person name="Vaughan M.M."/>
            <person name="Alexander N.J."/>
            <person name="Busman M."/>
            <person name="Gutierrez S."/>
        </authorList>
    </citation>
    <scope>NUCLEOTIDE SEQUENCE [LARGE SCALE GENOMIC DNA]</scope>
    <source>
        <strain evidence="3 4">NRRL 13405</strain>
    </source>
</reference>
<organism evidence="3 4">
    <name type="scientific">Fusarium flagelliforme</name>
    <dbReference type="NCBI Taxonomy" id="2675880"/>
    <lineage>
        <taxon>Eukaryota</taxon>
        <taxon>Fungi</taxon>
        <taxon>Dikarya</taxon>
        <taxon>Ascomycota</taxon>
        <taxon>Pezizomycotina</taxon>
        <taxon>Sordariomycetes</taxon>
        <taxon>Hypocreomycetidae</taxon>
        <taxon>Hypocreales</taxon>
        <taxon>Nectriaceae</taxon>
        <taxon>Fusarium</taxon>
        <taxon>Fusarium incarnatum-equiseti species complex</taxon>
    </lineage>
</organism>
<dbReference type="InterPro" id="IPR018712">
    <property type="entry name" value="Tle1-like_cat"/>
</dbReference>
<dbReference type="PANTHER" id="PTHR33840">
    <property type="match status" value="1"/>
</dbReference>
<protein>
    <recommendedName>
        <fullName evidence="2">T6SS Phospholipase effector Tle1-like catalytic domain-containing protein</fullName>
    </recommendedName>
</protein>
<feature type="region of interest" description="Disordered" evidence="1">
    <location>
        <begin position="383"/>
        <end position="425"/>
    </location>
</feature>
<keyword evidence="4" id="KW-1185">Reference proteome</keyword>
<feature type="domain" description="T6SS Phospholipase effector Tle1-like catalytic" evidence="2">
    <location>
        <begin position="83"/>
        <end position="265"/>
    </location>
</feature>
<dbReference type="Proteomes" id="UP000265631">
    <property type="component" value="Unassembled WGS sequence"/>
</dbReference>
<gene>
    <name evidence="3" type="ORF">FIE12Z_10306</name>
</gene>
<dbReference type="PANTHER" id="PTHR33840:SF1">
    <property type="entry name" value="TLE1 PHOSPHOLIPASE DOMAIN-CONTAINING PROTEIN"/>
    <property type="match status" value="1"/>
</dbReference>
<evidence type="ECO:0000256" key="1">
    <source>
        <dbReference type="SAM" id="MobiDB-lite"/>
    </source>
</evidence>
<name>A0A395MCA3_9HYPO</name>
<evidence type="ECO:0000259" key="2">
    <source>
        <dbReference type="Pfam" id="PF09994"/>
    </source>
</evidence>
<accession>A0A395MCA3</accession>